<evidence type="ECO:0000313" key="2">
    <source>
        <dbReference type="EMBL" id="MDJ1182365.1"/>
    </source>
</evidence>
<evidence type="ECO:0000313" key="3">
    <source>
        <dbReference type="Proteomes" id="UP001232992"/>
    </source>
</evidence>
<dbReference type="PROSITE" id="PS50042">
    <property type="entry name" value="CNMP_BINDING_3"/>
    <property type="match status" value="1"/>
</dbReference>
<protein>
    <submittedName>
        <fullName evidence="2">Cyclic nucleotide-binding domain-containing protein</fullName>
    </submittedName>
</protein>
<organism evidence="2 3">
    <name type="scientific">Roseofilum casamattae BLCC-M143</name>
    <dbReference type="NCBI Taxonomy" id="3022442"/>
    <lineage>
        <taxon>Bacteria</taxon>
        <taxon>Bacillati</taxon>
        <taxon>Cyanobacteriota</taxon>
        <taxon>Cyanophyceae</taxon>
        <taxon>Desertifilales</taxon>
        <taxon>Desertifilaceae</taxon>
        <taxon>Roseofilum</taxon>
        <taxon>Roseofilum casamattae</taxon>
    </lineage>
</organism>
<dbReference type="Pfam" id="PF00027">
    <property type="entry name" value="cNMP_binding"/>
    <property type="match status" value="1"/>
</dbReference>
<reference evidence="2 3" key="1">
    <citation type="submission" date="2023-01" db="EMBL/GenBank/DDBJ databases">
        <title>Novel diversity within Roseofilum (Cyanobacteria; Desertifilaceae) from marine benthic mats with descriptions of four novel species.</title>
        <authorList>
            <person name="Wang Y."/>
            <person name="Berthold D.E."/>
            <person name="Hu J."/>
            <person name="Lefler F.W."/>
            <person name="Laughinghouse H.D. IV."/>
        </authorList>
    </citation>
    <scope>NUCLEOTIDE SEQUENCE [LARGE SCALE GENOMIC DNA]</scope>
    <source>
        <strain evidence="2 3">BLCC-M143</strain>
    </source>
</reference>
<dbReference type="InterPro" id="IPR000595">
    <property type="entry name" value="cNMP-bd_dom"/>
</dbReference>
<dbReference type="EMBL" id="JAQOSQ010000002">
    <property type="protein sequence ID" value="MDJ1182365.1"/>
    <property type="molecule type" value="Genomic_DNA"/>
</dbReference>
<gene>
    <name evidence="2" type="ORF">PMH09_04085</name>
</gene>
<evidence type="ECO:0000259" key="1">
    <source>
        <dbReference type="PROSITE" id="PS50042"/>
    </source>
</evidence>
<dbReference type="Gene3D" id="2.60.120.10">
    <property type="entry name" value="Jelly Rolls"/>
    <property type="match status" value="1"/>
</dbReference>
<dbReference type="Proteomes" id="UP001232992">
    <property type="component" value="Unassembled WGS sequence"/>
</dbReference>
<dbReference type="InterPro" id="IPR014710">
    <property type="entry name" value="RmlC-like_jellyroll"/>
</dbReference>
<feature type="domain" description="Cyclic nucleotide-binding" evidence="1">
    <location>
        <begin position="8"/>
        <end position="110"/>
    </location>
</feature>
<dbReference type="SUPFAM" id="SSF51206">
    <property type="entry name" value="cAMP-binding domain-like"/>
    <property type="match status" value="1"/>
</dbReference>
<comment type="caution">
    <text evidence="2">The sequence shown here is derived from an EMBL/GenBank/DDBJ whole genome shotgun (WGS) entry which is preliminary data.</text>
</comment>
<dbReference type="CDD" id="cd00038">
    <property type="entry name" value="CAP_ED"/>
    <property type="match status" value="1"/>
</dbReference>
<sequence>MNYQQFSAFNNLQPEEIKDFVRAGKPGKIAAGKPLFKQQMLSRQIVFVLEGTVQISINTPNGAEILSTIAAPTILGEIGFFSGEPSSANVTSVTSVRVLALEFETLRDRLLQGDAVAAMVLLNMSQALAKRAANMTRQLSELYAAREEIESQDSQIQQASSSIFGEWSFL</sequence>
<dbReference type="InterPro" id="IPR018490">
    <property type="entry name" value="cNMP-bd_dom_sf"/>
</dbReference>
<accession>A0ABT7BT58</accession>
<name>A0ABT7BT58_9CYAN</name>
<dbReference type="RefSeq" id="WP_283757017.1">
    <property type="nucleotide sequence ID" value="NZ_JAQOSQ010000002.1"/>
</dbReference>
<dbReference type="SMART" id="SM00100">
    <property type="entry name" value="cNMP"/>
    <property type="match status" value="1"/>
</dbReference>
<keyword evidence="3" id="KW-1185">Reference proteome</keyword>
<proteinExistence type="predicted"/>